<keyword evidence="4" id="KW-1185">Reference proteome</keyword>
<organism evidence="3 4">
    <name type="scientific">Nocardioides hankookensis</name>
    <dbReference type="NCBI Taxonomy" id="443157"/>
    <lineage>
        <taxon>Bacteria</taxon>
        <taxon>Bacillati</taxon>
        <taxon>Actinomycetota</taxon>
        <taxon>Actinomycetes</taxon>
        <taxon>Propionibacteriales</taxon>
        <taxon>Nocardioidaceae</taxon>
        <taxon>Nocardioides</taxon>
    </lineage>
</organism>
<feature type="signal peptide" evidence="2">
    <location>
        <begin position="1"/>
        <end position="26"/>
    </location>
</feature>
<evidence type="ECO:0000256" key="2">
    <source>
        <dbReference type="SAM" id="SignalP"/>
    </source>
</evidence>
<dbReference type="GO" id="GO:0008237">
    <property type="term" value="F:metallopeptidase activity"/>
    <property type="evidence" value="ECO:0007669"/>
    <property type="project" value="UniProtKB-KW"/>
</dbReference>
<evidence type="ECO:0000313" key="3">
    <source>
        <dbReference type="EMBL" id="MFC6046121.1"/>
    </source>
</evidence>
<dbReference type="NCBIfam" id="NF045524">
    <property type="entry name" value="MXAN_6640_HExxH"/>
    <property type="match status" value="1"/>
</dbReference>
<accession>A0ABW1LRK3</accession>
<keyword evidence="3" id="KW-0378">Hydrolase</keyword>
<keyword evidence="2" id="KW-0732">Signal</keyword>
<reference evidence="4" key="1">
    <citation type="journal article" date="2019" name="Int. J. Syst. Evol. Microbiol.">
        <title>The Global Catalogue of Microorganisms (GCM) 10K type strain sequencing project: providing services to taxonomists for standard genome sequencing and annotation.</title>
        <authorList>
            <consortium name="The Broad Institute Genomics Platform"/>
            <consortium name="The Broad Institute Genome Sequencing Center for Infectious Disease"/>
            <person name="Wu L."/>
            <person name="Ma J."/>
        </authorList>
    </citation>
    <scope>NUCLEOTIDE SEQUENCE [LARGE SCALE GENOMIC DNA]</scope>
    <source>
        <strain evidence="4">CCUG 54522</strain>
    </source>
</reference>
<dbReference type="Proteomes" id="UP001596135">
    <property type="component" value="Unassembled WGS sequence"/>
</dbReference>
<evidence type="ECO:0000256" key="1">
    <source>
        <dbReference type="SAM" id="MobiDB-lite"/>
    </source>
</evidence>
<protein>
    <submittedName>
        <fullName evidence="3">MXAN_6640 family putative metalloprotease</fullName>
    </submittedName>
</protein>
<evidence type="ECO:0000313" key="4">
    <source>
        <dbReference type="Proteomes" id="UP001596135"/>
    </source>
</evidence>
<sequence>MRTPLGRLTMPTTGLLVAVLALGAVAAPGYADGTDPDPADTSTATGTTTGTTGDAADAAVDALDDVEELLEPASSDEGSDERSTESVVPERTTDDGRDLTLAMRDLRLRQNDLPRSERARAAALLNRPPGSEGWAAEVWRDYGTVRVHWDNGTVNPDYIDQVGAVATHVLGTYQAAGYRAPEPDGTKGGDAKLDVYISDLGDGLYGYCNTDHAPPAKGPYDTPAYCSFSSDYSWAGGQTPLDNLKVTAAHELFHATQFAYDYEEDAWFLEATATWAEDEVYDNINDNRQYLSESPMRQPRKPLDQFLNCYSCAPRQYGEWIFFRYLTERFPQSQGGLPVIMRRLMQRIDASRGGPDNYSIQAVARELASRKTDLRHVYAQFGDANRRPARTYEEGSAYRAAGAAKTWALTPRKHNSGVQKVLVDHLSTATVQAKPSRSLHGKRLRIDLNLPAPTTGAGAVVTRYDRKGRTKSTFVRLSKAGNARVTVPFDGRSTIRVDVTLSNAGIAYHCWTAQRDDPVLYSCSGRSKDNNAPMSYRLSTVG</sequence>
<dbReference type="EMBL" id="JBHSRJ010000009">
    <property type="protein sequence ID" value="MFC6046121.1"/>
    <property type="molecule type" value="Genomic_DNA"/>
</dbReference>
<keyword evidence="3" id="KW-0482">Metalloprotease</keyword>
<feature type="region of interest" description="Disordered" evidence="1">
    <location>
        <begin position="30"/>
        <end position="54"/>
    </location>
</feature>
<dbReference type="RefSeq" id="WP_379160565.1">
    <property type="nucleotide sequence ID" value="NZ_JBHSRJ010000009.1"/>
</dbReference>
<feature type="compositionally biased region" description="Low complexity" evidence="1">
    <location>
        <begin position="39"/>
        <end position="54"/>
    </location>
</feature>
<comment type="caution">
    <text evidence="3">The sequence shown here is derived from an EMBL/GenBank/DDBJ whole genome shotgun (WGS) entry which is preliminary data.</text>
</comment>
<gene>
    <name evidence="3" type="ORF">ACFPYL_23760</name>
</gene>
<proteinExistence type="predicted"/>
<keyword evidence="3" id="KW-0645">Protease</keyword>
<feature type="chain" id="PRO_5045299313" evidence="2">
    <location>
        <begin position="27"/>
        <end position="542"/>
    </location>
</feature>
<feature type="region of interest" description="Disordered" evidence="1">
    <location>
        <begin position="71"/>
        <end position="98"/>
    </location>
</feature>
<name>A0ABW1LRK3_9ACTN</name>